<evidence type="ECO:0008006" key="4">
    <source>
        <dbReference type="Google" id="ProtNLM"/>
    </source>
</evidence>
<reference evidence="2" key="3">
    <citation type="submission" date="2015-04" db="UniProtKB">
        <authorList>
            <consortium name="EnsemblPlants"/>
        </authorList>
    </citation>
    <scope>IDENTIFICATION</scope>
</reference>
<dbReference type="STRING" id="77586.A0A0D9XK08"/>
<dbReference type="AlphaFoldDB" id="A0A0D9XK08"/>
<keyword evidence="3" id="KW-1185">Reference proteome</keyword>
<dbReference type="EnsemblPlants" id="LPERR10G08030.1">
    <property type="protein sequence ID" value="LPERR10G08030.1"/>
    <property type="gene ID" value="LPERR10G08030"/>
</dbReference>
<feature type="region of interest" description="Disordered" evidence="1">
    <location>
        <begin position="1"/>
        <end position="20"/>
    </location>
</feature>
<accession>A0A0D9XK08</accession>
<protein>
    <recommendedName>
        <fullName evidence="4">F-box domain-containing protein</fullName>
    </recommendedName>
</protein>
<evidence type="ECO:0000313" key="3">
    <source>
        <dbReference type="Proteomes" id="UP000032180"/>
    </source>
</evidence>
<feature type="compositionally biased region" description="Basic residues" evidence="1">
    <location>
        <begin position="9"/>
        <end position="20"/>
    </location>
</feature>
<reference evidence="3" key="2">
    <citation type="submission" date="2013-12" db="EMBL/GenBank/DDBJ databases">
        <authorList>
            <person name="Yu Y."/>
            <person name="Lee S."/>
            <person name="de Baynast K."/>
            <person name="Wissotski M."/>
            <person name="Liu L."/>
            <person name="Talag J."/>
            <person name="Goicoechea J."/>
            <person name="Angelova A."/>
            <person name="Jetty R."/>
            <person name="Kudrna D."/>
            <person name="Golser W."/>
            <person name="Rivera L."/>
            <person name="Zhang J."/>
            <person name="Wing R."/>
        </authorList>
    </citation>
    <scope>NUCLEOTIDE SEQUENCE</scope>
</reference>
<evidence type="ECO:0000313" key="2">
    <source>
        <dbReference type="EnsemblPlants" id="LPERR10G08030.1"/>
    </source>
</evidence>
<organism evidence="2 3">
    <name type="scientific">Leersia perrieri</name>
    <dbReference type="NCBI Taxonomy" id="77586"/>
    <lineage>
        <taxon>Eukaryota</taxon>
        <taxon>Viridiplantae</taxon>
        <taxon>Streptophyta</taxon>
        <taxon>Embryophyta</taxon>
        <taxon>Tracheophyta</taxon>
        <taxon>Spermatophyta</taxon>
        <taxon>Magnoliopsida</taxon>
        <taxon>Liliopsida</taxon>
        <taxon>Poales</taxon>
        <taxon>Poaceae</taxon>
        <taxon>BOP clade</taxon>
        <taxon>Oryzoideae</taxon>
        <taxon>Oryzeae</taxon>
        <taxon>Oryzinae</taxon>
        <taxon>Leersia</taxon>
    </lineage>
</organism>
<dbReference type="PANTHER" id="PTHR34049">
    <property type="entry name" value="F-BOX PROTEIN SKIP27"/>
    <property type="match status" value="1"/>
</dbReference>
<dbReference type="PANTHER" id="PTHR34049:SF2">
    <property type="entry name" value="F-BOX DOMAIN CONTAINING PROTEIN, EXPRESSED"/>
    <property type="match status" value="1"/>
</dbReference>
<dbReference type="InterPro" id="IPR036047">
    <property type="entry name" value="F-box-like_dom_sf"/>
</dbReference>
<evidence type="ECO:0000256" key="1">
    <source>
        <dbReference type="SAM" id="MobiDB-lite"/>
    </source>
</evidence>
<dbReference type="Proteomes" id="UP000032180">
    <property type="component" value="Chromosome 10"/>
</dbReference>
<name>A0A0D9XK08_9ORYZ</name>
<dbReference type="Gramene" id="LPERR10G08030.1">
    <property type="protein sequence ID" value="LPERR10G08030.1"/>
    <property type="gene ID" value="LPERR10G08030"/>
</dbReference>
<proteinExistence type="predicted"/>
<dbReference type="eggNOG" id="ENOG502QTVG">
    <property type="taxonomic scope" value="Eukaryota"/>
</dbReference>
<dbReference type="SUPFAM" id="SSF81383">
    <property type="entry name" value="F-box domain"/>
    <property type="match status" value="1"/>
</dbReference>
<reference evidence="2 3" key="1">
    <citation type="submission" date="2012-08" db="EMBL/GenBank/DDBJ databases">
        <title>Oryza genome evolution.</title>
        <authorList>
            <person name="Wing R.A."/>
        </authorList>
    </citation>
    <scope>NUCLEOTIDE SEQUENCE</scope>
</reference>
<sequence>MGTGSVTVKQKKRGKHTKNKYLKPGALAQIRYSRSTSRDIGKKRILLNVDKDELPQEEVAFENTESMMSPTRLNFEPFSGTKGQIMPITPKTPQSDELSDGSSRLESLPLELLIKIICCLHHDQLNIVFHVSKRIRKAVELARQYHFNYTTPDRSRQELLQHTTPLPTEHYPFMSRIDGKDVRISTPRTPKAPKHAPRFSRLGLLDFKPITAVLFPDTYPSKRLRRSMPPGLPRPVSKAASSTRVLLYEEELCEAVAQNKLL</sequence>
<dbReference type="InterPro" id="IPR045286">
    <property type="entry name" value="FBS1-like"/>
</dbReference>
<dbReference type="HOGENOM" id="CLU_062529_0_0_1"/>